<dbReference type="OrthoDB" id="9781776at2"/>
<comment type="function">
    <text evidence="13">CRISPR (clustered regularly interspaced short palindromic repeat) is an adaptive immune system that provides protection against mobile genetic elements (viruses, transposable elements and conjugative plasmids). CRISPR clusters contain sequences complementary to antecedent mobile elements and target invading nucleic acids. CRISPR clusters are transcribed and processed into CRISPR RNA (crRNA).</text>
</comment>
<dbReference type="RefSeq" id="WP_132014874.1">
    <property type="nucleotide sequence ID" value="NZ_SLUN01000016.1"/>
</dbReference>
<dbReference type="GO" id="GO:0046872">
    <property type="term" value="F:metal ion binding"/>
    <property type="evidence" value="ECO:0007669"/>
    <property type="project" value="UniProtKB-KW"/>
</dbReference>
<evidence type="ECO:0000256" key="11">
    <source>
        <dbReference type="ARBA" id="ARBA00023118"/>
    </source>
</evidence>
<dbReference type="PANTHER" id="PTHR36531:SF6">
    <property type="entry name" value="DNA REPLICATION ATP-DEPENDENT HELICASE_NUCLEASE DNA2"/>
    <property type="match status" value="1"/>
</dbReference>
<evidence type="ECO:0000256" key="9">
    <source>
        <dbReference type="ARBA" id="ARBA00023004"/>
    </source>
</evidence>
<dbReference type="GO" id="GO:0051536">
    <property type="term" value="F:iron-sulfur cluster binding"/>
    <property type="evidence" value="ECO:0007669"/>
    <property type="project" value="UniProtKB-KW"/>
</dbReference>
<keyword evidence="16" id="KW-1185">Reference proteome</keyword>
<dbReference type="AlphaFoldDB" id="A0A4R1RII6"/>
<comment type="cofactor">
    <cofactor evidence="1">
        <name>[4Fe-4S] cluster</name>
        <dbReference type="ChEBI" id="CHEBI:49883"/>
    </cofactor>
</comment>
<evidence type="ECO:0000256" key="1">
    <source>
        <dbReference type="ARBA" id="ARBA00001966"/>
    </source>
</evidence>
<evidence type="ECO:0000256" key="10">
    <source>
        <dbReference type="ARBA" id="ARBA00023014"/>
    </source>
</evidence>
<feature type="domain" description="DUF83" evidence="14">
    <location>
        <begin position="14"/>
        <end position="201"/>
    </location>
</feature>
<comment type="caution">
    <text evidence="15">The sequence shown here is derived from an EMBL/GenBank/DDBJ whole genome shotgun (WGS) entry which is preliminary data.</text>
</comment>
<organism evidence="15 16">
    <name type="scientific">Hydrogenispora ethanolica</name>
    <dbReference type="NCBI Taxonomy" id="1082276"/>
    <lineage>
        <taxon>Bacteria</taxon>
        <taxon>Bacillati</taxon>
        <taxon>Bacillota</taxon>
        <taxon>Hydrogenispora</taxon>
    </lineage>
</organism>
<dbReference type="InterPro" id="IPR022765">
    <property type="entry name" value="Dna2/Cas4_DUF83"/>
</dbReference>
<keyword evidence="11 13" id="KW-0051">Antiviral defense</keyword>
<gene>
    <name evidence="15" type="ORF">EDC14_101641</name>
</gene>
<reference evidence="15 16" key="1">
    <citation type="submission" date="2019-03" db="EMBL/GenBank/DDBJ databases">
        <title>Genomic Encyclopedia of Type Strains, Phase IV (KMG-IV): sequencing the most valuable type-strain genomes for metagenomic binning, comparative biology and taxonomic classification.</title>
        <authorList>
            <person name="Goeker M."/>
        </authorList>
    </citation>
    <scope>NUCLEOTIDE SEQUENCE [LARGE SCALE GENOMIC DNA]</scope>
    <source>
        <strain evidence="15 16">LX-B</strain>
    </source>
</reference>
<dbReference type="NCBIfam" id="TIGR00372">
    <property type="entry name" value="cas4"/>
    <property type="match status" value="1"/>
</dbReference>
<protein>
    <recommendedName>
        <fullName evidence="4 13">CRISPR-associated exonuclease Cas4</fullName>
        <ecNumber evidence="3 13">3.1.12.1</ecNumber>
    </recommendedName>
</protein>
<evidence type="ECO:0000256" key="2">
    <source>
        <dbReference type="ARBA" id="ARBA00009189"/>
    </source>
</evidence>
<dbReference type="GO" id="GO:0004527">
    <property type="term" value="F:exonuclease activity"/>
    <property type="evidence" value="ECO:0007669"/>
    <property type="project" value="UniProtKB-KW"/>
</dbReference>
<evidence type="ECO:0000256" key="7">
    <source>
        <dbReference type="ARBA" id="ARBA00022801"/>
    </source>
</evidence>
<dbReference type="PANTHER" id="PTHR36531">
    <property type="entry name" value="CRISPR-ASSOCIATED EXONUCLEASE CAS4"/>
    <property type="match status" value="1"/>
</dbReference>
<keyword evidence="5 13" id="KW-0540">Nuclease</keyword>
<comment type="cofactor">
    <cofactor evidence="13">
        <name>Mg(2+)</name>
        <dbReference type="ChEBI" id="CHEBI:18420"/>
    </cofactor>
    <cofactor evidence="13">
        <name>Mn(2+)</name>
        <dbReference type="ChEBI" id="CHEBI:29035"/>
    </cofactor>
    <text evidence="13">Mg(2+) or Mn(2+) required for ssDNA cleavage activity.</text>
</comment>
<keyword evidence="6 13" id="KW-0479">Metal-binding</keyword>
<comment type="cofactor">
    <cofactor evidence="13">
        <name>iron-sulfur cluster</name>
        <dbReference type="ChEBI" id="CHEBI:30408"/>
    </cofactor>
</comment>
<evidence type="ECO:0000256" key="4">
    <source>
        <dbReference type="ARBA" id="ARBA00020049"/>
    </source>
</evidence>
<dbReference type="InterPro" id="IPR011604">
    <property type="entry name" value="PDDEXK-like_dom_sf"/>
</dbReference>
<dbReference type="InterPro" id="IPR051827">
    <property type="entry name" value="Cas4_exonuclease"/>
</dbReference>
<comment type="similarity">
    <text evidence="2 13">Belongs to the CRISPR-associated exonuclease Cas4 family.</text>
</comment>
<evidence type="ECO:0000259" key="14">
    <source>
        <dbReference type="Pfam" id="PF01930"/>
    </source>
</evidence>
<evidence type="ECO:0000256" key="3">
    <source>
        <dbReference type="ARBA" id="ARBA00012768"/>
    </source>
</evidence>
<keyword evidence="7 13" id="KW-0378">Hydrolase</keyword>
<name>A0A4R1RII6_HYDET</name>
<keyword evidence="12 13" id="KW-0464">Manganese</keyword>
<evidence type="ECO:0000256" key="13">
    <source>
        <dbReference type="RuleBase" id="RU365022"/>
    </source>
</evidence>
<evidence type="ECO:0000256" key="12">
    <source>
        <dbReference type="ARBA" id="ARBA00023211"/>
    </source>
</evidence>
<proteinExistence type="inferred from homology"/>
<dbReference type="GO" id="GO:0051607">
    <property type="term" value="P:defense response to virus"/>
    <property type="evidence" value="ECO:0007669"/>
    <property type="project" value="UniProtKB-KW"/>
</dbReference>
<keyword evidence="8 13" id="KW-0269">Exonuclease</keyword>
<evidence type="ECO:0000313" key="15">
    <source>
        <dbReference type="EMBL" id="TCL65911.1"/>
    </source>
</evidence>
<keyword evidence="9 13" id="KW-0408">Iron</keyword>
<dbReference type="InterPro" id="IPR013343">
    <property type="entry name" value="CRISPR-assoc_prot_Cas4"/>
</dbReference>
<evidence type="ECO:0000256" key="8">
    <source>
        <dbReference type="ARBA" id="ARBA00022839"/>
    </source>
</evidence>
<dbReference type="Pfam" id="PF01930">
    <property type="entry name" value="Cas_Cas4"/>
    <property type="match status" value="1"/>
</dbReference>
<evidence type="ECO:0000256" key="5">
    <source>
        <dbReference type="ARBA" id="ARBA00022722"/>
    </source>
</evidence>
<evidence type="ECO:0000313" key="16">
    <source>
        <dbReference type="Proteomes" id="UP000295008"/>
    </source>
</evidence>
<keyword evidence="10 13" id="KW-0411">Iron-sulfur</keyword>
<dbReference type="Proteomes" id="UP000295008">
    <property type="component" value="Unassembled WGS sequence"/>
</dbReference>
<sequence length="219" mass="25112">MSISYPDSDLLMLSGIQHFAFCRRQWALIHIEQQWQENVLTFSGREMHERADDPFFTEARGAVLVTRSLPLVSRTLGLYGVADVVEFHRDETGIVLKDRPGRWRSYPVEYKYGQPKIDDRDIVQLCAQGICLAEMFGTPVATGDLFYGRTRRRQPVEFDDSLRNRVRELTAGMHELFEKGVTPSAEYSAACKSCSLVEICLPKTGSRRSVRRYLDEALR</sequence>
<evidence type="ECO:0000256" key="6">
    <source>
        <dbReference type="ARBA" id="ARBA00022723"/>
    </source>
</evidence>
<dbReference type="EC" id="3.1.12.1" evidence="3 13"/>
<dbReference type="Gene3D" id="3.90.320.10">
    <property type="match status" value="1"/>
</dbReference>
<accession>A0A4R1RII6</accession>
<dbReference type="EMBL" id="SLUN01000016">
    <property type="protein sequence ID" value="TCL65911.1"/>
    <property type="molecule type" value="Genomic_DNA"/>
</dbReference>